<dbReference type="OrthoDB" id="5910191at2759"/>
<evidence type="ECO:0000313" key="1">
    <source>
        <dbReference type="EMBL" id="EFP03431.1"/>
    </source>
</evidence>
<dbReference type="GeneID" id="9802128"/>
<evidence type="ECO:0000313" key="2">
    <source>
        <dbReference type="Proteomes" id="UP000008281"/>
    </source>
</evidence>
<organism evidence="2">
    <name type="scientific">Caenorhabditis remanei</name>
    <name type="common">Caenorhabditis vulgaris</name>
    <dbReference type="NCBI Taxonomy" id="31234"/>
    <lineage>
        <taxon>Eukaryota</taxon>
        <taxon>Metazoa</taxon>
        <taxon>Ecdysozoa</taxon>
        <taxon>Nematoda</taxon>
        <taxon>Chromadorea</taxon>
        <taxon>Rhabditida</taxon>
        <taxon>Rhabditina</taxon>
        <taxon>Rhabditomorpha</taxon>
        <taxon>Rhabditoidea</taxon>
        <taxon>Rhabditidae</taxon>
        <taxon>Peloderinae</taxon>
        <taxon>Caenorhabditis</taxon>
    </lineage>
</organism>
<keyword evidence="2" id="KW-1185">Reference proteome</keyword>
<accession>E3MJ82</accession>
<dbReference type="EMBL" id="DS268449">
    <property type="protein sequence ID" value="EFP03431.1"/>
    <property type="molecule type" value="Genomic_DNA"/>
</dbReference>
<dbReference type="CTD" id="9802128"/>
<dbReference type="RefSeq" id="XP_003103840.2">
    <property type="nucleotide sequence ID" value="XM_003103792.2"/>
</dbReference>
<sequence length="361" mass="41752">MVCRRHPNSLENTTFVCSFTIPRSTYTTLFSLLSFRLSLPTMSKPLSYQSTRCVLQYFDPTERFFLTSRCPIIKPFEKSIPLRLKDLKFTSDSIVLNDLRFRLHVTVSMIRCGRGEVLSTTCSYSVKITKEDQRMMSGERTIAHCTTRIQIPKNKALEKLACILLGGRNTVYAEKMQIQYGHPEDIEWPANFQVVMDMLHSQHHPFEYVLPIVSDASSLEYLESQFSNKEPFDNELVKRAERLFISKIDESCYPKLSSLRNKETSSLYSSLPKEVIISIVKNWIEGGRQIGTFFEIRYDENDEEGEEDLMDTLKNRFEGRYAPKLSDRDPNRLCVSLSSSSNIVIFHKGIVLYLKVEAVRK</sequence>
<protein>
    <submittedName>
        <fullName evidence="1">Uncharacterized protein</fullName>
    </submittedName>
</protein>
<dbReference type="PANTHER" id="PTHR31379:SF1">
    <property type="entry name" value="F-BOX C PROTEIN-RELATED"/>
    <property type="match status" value="1"/>
</dbReference>
<name>E3MJ82_CAERE</name>
<proteinExistence type="predicted"/>
<gene>
    <name evidence="1" type="ORF">CRE_09526</name>
</gene>
<dbReference type="HOGENOM" id="CLU_042576_3_0_1"/>
<dbReference type="InterPro" id="IPR021942">
    <property type="entry name" value="DUF3557"/>
</dbReference>
<dbReference type="KEGG" id="crq:GCK72_007262"/>
<dbReference type="Proteomes" id="UP000008281">
    <property type="component" value="Unassembled WGS sequence"/>
</dbReference>
<reference evidence="1" key="1">
    <citation type="submission" date="2007-07" db="EMBL/GenBank/DDBJ databases">
        <title>PCAP assembly of the Caenorhabditis remanei genome.</title>
        <authorList>
            <consortium name="The Caenorhabditis remanei Sequencing Consortium"/>
            <person name="Wilson R.K."/>
        </authorList>
    </citation>
    <scope>NUCLEOTIDE SEQUENCE [LARGE SCALE GENOMIC DNA]</scope>
    <source>
        <strain evidence="1">PB4641</strain>
    </source>
</reference>
<dbReference type="AlphaFoldDB" id="E3MJ82"/>
<dbReference type="PANTHER" id="PTHR31379">
    <property type="entry name" value="F-BOX C PROTEIN-RELATED-RELATED"/>
    <property type="match status" value="1"/>
</dbReference>
<dbReference type="InParanoid" id="E3MJ82"/>
<dbReference type="Pfam" id="PF12078">
    <property type="entry name" value="DUF3557"/>
    <property type="match status" value="1"/>
</dbReference>